<keyword evidence="1" id="KW-0732">Signal</keyword>
<sequence length="100" mass="10640">MCMLVLLLLCQRPYSGKLVVVLPMAPVSSLASSALASCRSSVCSRTVSACVQYGFGRWVPLSASLLSAASLFWLTVCLYLSDPRGPEAGFSQIFVSTSLD</sequence>
<comment type="caution">
    <text evidence="2">The sequence shown here is derived from an EMBL/GenBank/DDBJ whole genome shotgun (WGS) entry which is preliminary data.</text>
</comment>
<evidence type="ECO:0000313" key="2">
    <source>
        <dbReference type="EMBL" id="CAK0865740.1"/>
    </source>
</evidence>
<accession>A0ABN9V1R3</accession>
<proteinExistence type="predicted"/>
<feature type="chain" id="PRO_5046259962" description="Secreted protein" evidence="1">
    <location>
        <begin position="17"/>
        <end position="100"/>
    </location>
</feature>
<reference evidence="2" key="1">
    <citation type="submission" date="2023-10" db="EMBL/GenBank/DDBJ databases">
        <authorList>
            <person name="Chen Y."/>
            <person name="Shah S."/>
            <person name="Dougan E. K."/>
            <person name="Thang M."/>
            <person name="Chan C."/>
        </authorList>
    </citation>
    <scope>NUCLEOTIDE SEQUENCE [LARGE SCALE GENOMIC DNA]</scope>
</reference>
<keyword evidence="3" id="KW-1185">Reference proteome</keyword>
<dbReference type="Proteomes" id="UP001189429">
    <property type="component" value="Unassembled WGS sequence"/>
</dbReference>
<organism evidence="2 3">
    <name type="scientific">Prorocentrum cordatum</name>
    <dbReference type="NCBI Taxonomy" id="2364126"/>
    <lineage>
        <taxon>Eukaryota</taxon>
        <taxon>Sar</taxon>
        <taxon>Alveolata</taxon>
        <taxon>Dinophyceae</taxon>
        <taxon>Prorocentrales</taxon>
        <taxon>Prorocentraceae</taxon>
        <taxon>Prorocentrum</taxon>
    </lineage>
</organism>
<evidence type="ECO:0000313" key="3">
    <source>
        <dbReference type="Proteomes" id="UP001189429"/>
    </source>
</evidence>
<feature type="signal peptide" evidence="1">
    <location>
        <begin position="1"/>
        <end position="16"/>
    </location>
</feature>
<evidence type="ECO:0008006" key="4">
    <source>
        <dbReference type="Google" id="ProtNLM"/>
    </source>
</evidence>
<name>A0ABN9V1R3_9DINO</name>
<evidence type="ECO:0000256" key="1">
    <source>
        <dbReference type="SAM" id="SignalP"/>
    </source>
</evidence>
<dbReference type="EMBL" id="CAUYUJ010016481">
    <property type="protein sequence ID" value="CAK0865740.1"/>
    <property type="molecule type" value="Genomic_DNA"/>
</dbReference>
<protein>
    <recommendedName>
        <fullName evidence="4">Secreted protein</fullName>
    </recommendedName>
</protein>
<gene>
    <name evidence="2" type="ORF">PCOR1329_LOCUS53182</name>
</gene>